<evidence type="ECO:0000313" key="1">
    <source>
        <dbReference type="EMBL" id="KAJ4846371.1"/>
    </source>
</evidence>
<accession>A0A9Q0GAY2</accession>
<keyword evidence="2" id="KW-1185">Reference proteome</keyword>
<evidence type="ECO:0008006" key="3">
    <source>
        <dbReference type="Google" id="ProtNLM"/>
    </source>
</evidence>
<reference evidence="1" key="1">
    <citation type="submission" date="2022-02" db="EMBL/GenBank/DDBJ databases">
        <authorList>
            <person name="Henning P.M."/>
            <person name="McCubbin A.G."/>
            <person name="Shore J.S."/>
        </authorList>
    </citation>
    <scope>NUCLEOTIDE SEQUENCE</scope>
    <source>
        <strain evidence="1">F60SS</strain>
        <tissue evidence="1">Leaves</tissue>
    </source>
</reference>
<protein>
    <recommendedName>
        <fullName evidence="3">DUF4283 domain-containing protein</fullName>
    </recommendedName>
</protein>
<comment type="caution">
    <text evidence="1">The sequence shown here is derived from an EMBL/GenBank/DDBJ whole genome shotgun (WGS) entry which is preliminary data.</text>
</comment>
<sequence length="390" mass="43999">MSQKGGTNRVRDIGSQETSIRSEVARKNVDHRLRSSFFLRFSKEFIQRAIEDRRVVSVFVENIPSRWSSIDLLHELSRASRIMDIFISGKLSGDDIRYGRDLRIVVVSWKNPFESVPGNGNLGETVAGGGIRGQLYKGVSFAQAADIFDEGLPAIRACKLGVSNPKSVAGSVSNIVFEPKSDWLNRFKTYAFGVLSEGVIVEEVEQCLSSKIKQDIGIKLIEGPHVLLKFKSRDSMITCVESEEVWNWEFFYLLKKWENGDGTSHRHCMLNIYGVPPIAWCDDFFSQIAIRFGSFIGLHNQINNSSHLTVAKVHISTTCVEPIKRDFRLSIGDRCFDIFVVEAQPMYALDRSFVNNLDVLSNKNGGSSSRNSCLKEDTYFEALLDLFWAK</sequence>
<name>A0A9Q0GAY2_9ROSI</name>
<evidence type="ECO:0000313" key="2">
    <source>
        <dbReference type="Proteomes" id="UP001141552"/>
    </source>
</evidence>
<proteinExistence type="predicted"/>
<dbReference type="PANTHER" id="PTHR34427">
    <property type="entry name" value="DUF4283 DOMAIN PROTEIN"/>
    <property type="match status" value="1"/>
</dbReference>
<dbReference type="AlphaFoldDB" id="A0A9Q0GAY2"/>
<organism evidence="1 2">
    <name type="scientific">Turnera subulata</name>
    <dbReference type="NCBI Taxonomy" id="218843"/>
    <lineage>
        <taxon>Eukaryota</taxon>
        <taxon>Viridiplantae</taxon>
        <taxon>Streptophyta</taxon>
        <taxon>Embryophyta</taxon>
        <taxon>Tracheophyta</taxon>
        <taxon>Spermatophyta</taxon>
        <taxon>Magnoliopsida</taxon>
        <taxon>eudicotyledons</taxon>
        <taxon>Gunneridae</taxon>
        <taxon>Pentapetalae</taxon>
        <taxon>rosids</taxon>
        <taxon>fabids</taxon>
        <taxon>Malpighiales</taxon>
        <taxon>Passifloraceae</taxon>
        <taxon>Turnera</taxon>
    </lineage>
</organism>
<dbReference type="EMBL" id="JAKUCV010001437">
    <property type="protein sequence ID" value="KAJ4846371.1"/>
    <property type="molecule type" value="Genomic_DNA"/>
</dbReference>
<gene>
    <name evidence="1" type="ORF">Tsubulata_027753</name>
</gene>
<reference evidence="1" key="2">
    <citation type="journal article" date="2023" name="Plants (Basel)">
        <title>Annotation of the Turnera subulata (Passifloraceae) Draft Genome Reveals the S-Locus Evolved after the Divergence of Turneroideae from Passifloroideae in a Stepwise Manner.</title>
        <authorList>
            <person name="Henning P.M."/>
            <person name="Roalson E.H."/>
            <person name="Mir W."/>
            <person name="McCubbin A.G."/>
            <person name="Shore J.S."/>
        </authorList>
    </citation>
    <scope>NUCLEOTIDE SEQUENCE</scope>
    <source>
        <strain evidence="1">F60SS</strain>
    </source>
</reference>
<dbReference type="Proteomes" id="UP001141552">
    <property type="component" value="Unassembled WGS sequence"/>
</dbReference>
<dbReference type="PANTHER" id="PTHR34427:SF5">
    <property type="entry name" value="DUF4283 DOMAIN-CONTAINING PROTEIN"/>
    <property type="match status" value="1"/>
</dbReference>